<dbReference type="EMBL" id="BGZK01000105">
    <property type="protein sequence ID" value="GBP19173.1"/>
    <property type="molecule type" value="Genomic_DNA"/>
</dbReference>
<proteinExistence type="predicted"/>
<feature type="region of interest" description="Disordered" evidence="1">
    <location>
        <begin position="71"/>
        <end position="106"/>
    </location>
</feature>
<evidence type="ECO:0000256" key="1">
    <source>
        <dbReference type="SAM" id="MobiDB-lite"/>
    </source>
</evidence>
<sequence length="106" mass="11506">MKRIYCKDKWKKPHFGTGKLGKRTTPVTTSPIERLNCSLTGTSGFDSDSVRRGGDRAGLKHDRRLKRVEGAHERVTGDCHASGDGGIAPARASGDLSRVRETGGDR</sequence>
<evidence type="ECO:0000313" key="3">
    <source>
        <dbReference type="Proteomes" id="UP000299102"/>
    </source>
</evidence>
<name>A0A4C1TYL7_EUMVA</name>
<protein>
    <submittedName>
        <fullName evidence="2">Uncharacterized protein</fullName>
    </submittedName>
</protein>
<gene>
    <name evidence="2" type="ORF">EVAR_11495_1</name>
</gene>
<keyword evidence="3" id="KW-1185">Reference proteome</keyword>
<evidence type="ECO:0000313" key="2">
    <source>
        <dbReference type="EMBL" id="GBP19173.1"/>
    </source>
</evidence>
<dbReference type="Proteomes" id="UP000299102">
    <property type="component" value="Unassembled WGS sequence"/>
</dbReference>
<reference evidence="2 3" key="1">
    <citation type="journal article" date="2019" name="Commun. Biol.">
        <title>The bagworm genome reveals a unique fibroin gene that provides high tensile strength.</title>
        <authorList>
            <person name="Kono N."/>
            <person name="Nakamura H."/>
            <person name="Ohtoshi R."/>
            <person name="Tomita M."/>
            <person name="Numata K."/>
            <person name="Arakawa K."/>
        </authorList>
    </citation>
    <scope>NUCLEOTIDE SEQUENCE [LARGE SCALE GENOMIC DNA]</scope>
</reference>
<comment type="caution">
    <text evidence="2">The sequence shown here is derived from an EMBL/GenBank/DDBJ whole genome shotgun (WGS) entry which is preliminary data.</text>
</comment>
<feature type="compositionally biased region" description="Basic and acidic residues" evidence="1">
    <location>
        <begin position="97"/>
        <end position="106"/>
    </location>
</feature>
<organism evidence="2 3">
    <name type="scientific">Eumeta variegata</name>
    <name type="common">Bagworm moth</name>
    <name type="synonym">Eumeta japonica</name>
    <dbReference type="NCBI Taxonomy" id="151549"/>
    <lineage>
        <taxon>Eukaryota</taxon>
        <taxon>Metazoa</taxon>
        <taxon>Ecdysozoa</taxon>
        <taxon>Arthropoda</taxon>
        <taxon>Hexapoda</taxon>
        <taxon>Insecta</taxon>
        <taxon>Pterygota</taxon>
        <taxon>Neoptera</taxon>
        <taxon>Endopterygota</taxon>
        <taxon>Lepidoptera</taxon>
        <taxon>Glossata</taxon>
        <taxon>Ditrysia</taxon>
        <taxon>Tineoidea</taxon>
        <taxon>Psychidae</taxon>
        <taxon>Oiketicinae</taxon>
        <taxon>Eumeta</taxon>
    </lineage>
</organism>
<dbReference type="AlphaFoldDB" id="A0A4C1TYL7"/>
<accession>A0A4C1TYL7</accession>